<protein>
    <recommendedName>
        <fullName evidence="5">DUF3221 domain-containing protein</fullName>
    </recommendedName>
</protein>
<sequence length="181" mass="19699">MKAWWMIYVVCLLTLTGCSVDMSSSTDTGENQNSSSTSDSDENLPPDITGYVMEQEDDRILVVDSVDPDSEGNPRAMWVSGISVDSFVGKQVEVWTQGGIQESYPEQAAADHVSVLEMSAVEGADLEAYEALSNALKDLSTQDILSVKMLSFDIDSDEWLVQLSKVGASNGEVEKFIPDSK</sequence>
<gene>
    <name evidence="3" type="ORF">HM131_02800</name>
</gene>
<keyword evidence="2" id="KW-0732">Signal</keyword>
<dbReference type="RefSeq" id="WP_085027725.1">
    <property type="nucleotide sequence ID" value="NZ_CP020772.1"/>
</dbReference>
<feature type="compositionally biased region" description="Polar residues" evidence="1">
    <location>
        <begin position="23"/>
        <end position="38"/>
    </location>
</feature>
<evidence type="ECO:0000313" key="3">
    <source>
        <dbReference type="EMBL" id="ARI75819.1"/>
    </source>
</evidence>
<accession>A0A1W5ZRA4</accession>
<feature type="region of interest" description="Disordered" evidence="1">
    <location>
        <begin position="23"/>
        <end position="47"/>
    </location>
</feature>
<reference evidence="3 4" key="1">
    <citation type="submission" date="2017-04" db="EMBL/GenBank/DDBJ databases">
        <title>The whole genome sequencing and assembly of Halobacillus mangrovi strain.</title>
        <authorList>
            <person name="Lee S.-J."/>
            <person name="Park M.-K."/>
            <person name="Kim J.-Y."/>
            <person name="Lee Y.-J."/>
            <person name="Yi H."/>
            <person name="Bahn Y.-S."/>
            <person name="Kim J.F."/>
            <person name="Lee D.-W."/>
        </authorList>
    </citation>
    <scope>NUCLEOTIDE SEQUENCE [LARGE SCALE GENOMIC DNA]</scope>
    <source>
        <strain evidence="3 4">KTB 131</strain>
    </source>
</reference>
<dbReference type="KEGG" id="hmn:HM131_02800"/>
<keyword evidence="4" id="KW-1185">Reference proteome</keyword>
<evidence type="ECO:0000313" key="4">
    <source>
        <dbReference type="Proteomes" id="UP000192527"/>
    </source>
</evidence>
<evidence type="ECO:0000256" key="1">
    <source>
        <dbReference type="SAM" id="MobiDB-lite"/>
    </source>
</evidence>
<organism evidence="3 4">
    <name type="scientific">Halobacillus mangrovi</name>
    <dbReference type="NCBI Taxonomy" id="402384"/>
    <lineage>
        <taxon>Bacteria</taxon>
        <taxon>Bacillati</taxon>
        <taxon>Bacillota</taxon>
        <taxon>Bacilli</taxon>
        <taxon>Bacillales</taxon>
        <taxon>Bacillaceae</taxon>
        <taxon>Halobacillus</taxon>
    </lineage>
</organism>
<feature type="signal peptide" evidence="2">
    <location>
        <begin position="1"/>
        <end position="21"/>
    </location>
</feature>
<dbReference type="AlphaFoldDB" id="A0A1W5ZRA4"/>
<dbReference type="Proteomes" id="UP000192527">
    <property type="component" value="Chromosome"/>
</dbReference>
<dbReference type="InterPro" id="IPR021598">
    <property type="entry name" value="DUF3221"/>
</dbReference>
<feature type="chain" id="PRO_5038521806" description="DUF3221 domain-containing protein" evidence="2">
    <location>
        <begin position="22"/>
        <end position="181"/>
    </location>
</feature>
<dbReference type="PROSITE" id="PS51257">
    <property type="entry name" value="PROKAR_LIPOPROTEIN"/>
    <property type="match status" value="1"/>
</dbReference>
<name>A0A1W5ZRA4_9BACI</name>
<proteinExistence type="predicted"/>
<dbReference type="Pfam" id="PF11518">
    <property type="entry name" value="DUF3221"/>
    <property type="match status" value="1"/>
</dbReference>
<evidence type="ECO:0008006" key="5">
    <source>
        <dbReference type="Google" id="ProtNLM"/>
    </source>
</evidence>
<evidence type="ECO:0000256" key="2">
    <source>
        <dbReference type="SAM" id="SignalP"/>
    </source>
</evidence>
<dbReference type="EMBL" id="CP020772">
    <property type="protein sequence ID" value="ARI75819.1"/>
    <property type="molecule type" value="Genomic_DNA"/>
</dbReference>